<dbReference type="Proteomes" id="UP001596270">
    <property type="component" value="Unassembled WGS sequence"/>
</dbReference>
<dbReference type="InterPro" id="IPR005064">
    <property type="entry name" value="BUG"/>
</dbReference>
<dbReference type="Gene3D" id="3.40.190.150">
    <property type="entry name" value="Bordetella uptake gene, domain 1"/>
    <property type="match status" value="1"/>
</dbReference>
<dbReference type="RefSeq" id="WP_371437299.1">
    <property type="nucleotide sequence ID" value="NZ_JBHSRS010000018.1"/>
</dbReference>
<sequence>MKALTSIFFGVLTATGYVGAYAQDTFPNKPIKLIVPFPAGGALDSLARPIALGLGKRLGQNVVVENKPGGNLIPASIAVASAPADGYTLYYTLGQPYSTNQFFYKSLPYDVNAYTPIAPIGVYTYTFQAGANTPFKTLKDVIEHAKKNPTKLTNANPGATSAGRLASELFMNGAGMKMTQVPYQGGAAQALAAASGQVDFMLNEASSSNAFMRSGQIRTFAINSDKRLSAFPDVPTLAEAGYPEIQIPNAYAVLVGPKGIPEPVVARISKEVAAVMASEEVKNILNTMMIRSLQGGPAEARALIDNEAKSFGPIIKQLNITLD</sequence>
<dbReference type="EMBL" id="JBHSRS010000018">
    <property type="protein sequence ID" value="MFC6281689.1"/>
    <property type="molecule type" value="Genomic_DNA"/>
</dbReference>
<reference evidence="4" key="1">
    <citation type="journal article" date="2019" name="Int. J. Syst. Evol. Microbiol.">
        <title>The Global Catalogue of Microorganisms (GCM) 10K type strain sequencing project: providing services to taxonomists for standard genome sequencing and annotation.</title>
        <authorList>
            <consortium name="The Broad Institute Genomics Platform"/>
            <consortium name="The Broad Institute Genome Sequencing Center for Infectious Disease"/>
            <person name="Wu L."/>
            <person name="Ma J."/>
        </authorList>
    </citation>
    <scope>NUCLEOTIDE SEQUENCE [LARGE SCALE GENOMIC DNA]</scope>
    <source>
        <strain evidence="4">CCUG 39402</strain>
    </source>
</reference>
<dbReference type="PIRSF" id="PIRSF017082">
    <property type="entry name" value="YflP"/>
    <property type="match status" value="1"/>
</dbReference>
<feature type="chain" id="PRO_5046596561" evidence="2">
    <location>
        <begin position="23"/>
        <end position="323"/>
    </location>
</feature>
<keyword evidence="4" id="KW-1185">Reference proteome</keyword>
<dbReference type="PANTHER" id="PTHR42928:SF5">
    <property type="entry name" value="BLR1237 PROTEIN"/>
    <property type="match status" value="1"/>
</dbReference>
<dbReference type="Pfam" id="PF03401">
    <property type="entry name" value="TctC"/>
    <property type="match status" value="1"/>
</dbReference>
<dbReference type="InterPro" id="IPR042100">
    <property type="entry name" value="Bug_dom1"/>
</dbReference>
<evidence type="ECO:0000313" key="3">
    <source>
        <dbReference type="EMBL" id="MFC6281689.1"/>
    </source>
</evidence>
<dbReference type="PANTHER" id="PTHR42928">
    <property type="entry name" value="TRICARBOXYLATE-BINDING PROTEIN"/>
    <property type="match status" value="1"/>
</dbReference>
<evidence type="ECO:0000256" key="2">
    <source>
        <dbReference type="SAM" id="SignalP"/>
    </source>
</evidence>
<protein>
    <submittedName>
        <fullName evidence="3">Bug family tripartite tricarboxylate transporter substrate binding protein</fullName>
    </submittedName>
</protein>
<dbReference type="SUPFAM" id="SSF53850">
    <property type="entry name" value="Periplasmic binding protein-like II"/>
    <property type="match status" value="1"/>
</dbReference>
<proteinExistence type="inferred from homology"/>
<evidence type="ECO:0000313" key="4">
    <source>
        <dbReference type="Proteomes" id="UP001596270"/>
    </source>
</evidence>
<dbReference type="CDD" id="cd07012">
    <property type="entry name" value="PBP2_Bug_TTT"/>
    <property type="match status" value="1"/>
</dbReference>
<accession>A0ABW1TVN1</accession>
<comment type="similarity">
    <text evidence="1">Belongs to the UPF0065 (bug) family.</text>
</comment>
<dbReference type="Gene3D" id="3.40.190.10">
    <property type="entry name" value="Periplasmic binding protein-like II"/>
    <property type="match status" value="1"/>
</dbReference>
<gene>
    <name evidence="3" type="ORF">ACFQND_10635</name>
</gene>
<feature type="signal peptide" evidence="2">
    <location>
        <begin position="1"/>
        <end position="22"/>
    </location>
</feature>
<name>A0ABW1TVN1_9BURK</name>
<evidence type="ECO:0000256" key="1">
    <source>
        <dbReference type="ARBA" id="ARBA00006987"/>
    </source>
</evidence>
<keyword evidence="2" id="KW-0732">Signal</keyword>
<comment type="caution">
    <text evidence="3">The sequence shown here is derived from an EMBL/GenBank/DDBJ whole genome shotgun (WGS) entry which is preliminary data.</text>
</comment>
<organism evidence="3 4">
    <name type="scientific">Polaromonas aquatica</name>
    <dbReference type="NCBI Taxonomy" id="332657"/>
    <lineage>
        <taxon>Bacteria</taxon>
        <taxon>Pseudomonadati</taxon>
        <taxon>Pseudomonadota</taxon>
        <taxon>Betaproteobacteria</taxon>
        <taxon>Burkholderiales</taxon>
        <taxon>Comamonadaceae</taxon>
        <taxon>Polaromonas</taxon>
    </lineage>
</organism>